<gene>
    <name evidence="1" type="ORF">S01H1_01716</name>
</gene>
<sequence>MTKRTFVLLAGFLAVLLLPAFAILGLDDRGCVANDLLP</sequence>
<dbReference type="AlphaFoldDB" id="X0T2D8"/>
<comment type="caution">
    <text evidence="1">The sequence shown here is derived from an EMBL/GenBank/DDBJ whole genome shotgun (WGS) entry which is preliminary data.</text>
</comment>
<feature type="non-terminal residue" evidence="1">
    <location>
        <position position="38"/>
    </location>
</feature>
<evidence type="ECO:0000313" key="1">
    <source>
        <dbReference type="EMBL" id="GAF82347.1"/>
    </source>
</evidence>
<protein>
    <submittedName>
        <fullName evidence="1">Uncharacterized protein</fullName>
    </submittedName>
</protein>
<dbReference type="EMBL" id="BARS01000770">
    <property type="protein sequence ID" value="GAF82347.1"/>
    <property type="molecule type" value="Genomic_DNA"/>
</dbReference>
<name>X0T2D8_9ZZZZ</name>
<reference evidence="1" key="1">
    <citation type="journal article" date="2014" name="Front. Microbiol.">
        <title>High frequency of phylogenetically diverse reductive dehalogenase-homologous genes in deep subseafloor sedimentary metagenomes.</title>
        <authorList>
            <person name="Kawai M."/>
            <person name="Futagami T."/>
            <person name="Toyoda A."/>
            <person name="Takaki Y."/>
            <person name="Nishi S."/>
            <person name="Hori S."/>
            <person name="Arai W."/>
            <person name="Tsubouchi T."/>
            <person name="Morono Y."/>
            <person name="Uchiyama I."/>
            <person name="Ito T."/>
            <person name="Fujiyama A."/>
            <person name="Inagaki F."/>
            <person name="Takami H."/>
        </authorList>
    </citation>
    <scope>NUCLEOTIDE SEQUENCE</scope>
    <source>
        <strain evidence="1">Expedition CK06-06</strain>
    </source>
</reference>
<accession>X0T2D8</accession>
<organism evidence="1">
    <name type="scientific">marine sediment metagenome</name>
    <dbReference type="NCBI Taxonomy" id="412755"/>
    <lineage>
        <taxon>unclassified sequences</taxon>
        <taxon>metagenomes</taxon>
        <taxon>ecological metagenomes</taxon>
    </lineage>
</organism>
<proteinExistence type="predicted"/>